<evidence type="ECO:0000313" key="2">
    <source>
        <dbReference type="EMBL" id="KAL2652361.1"/>
    </source>
</evidence>
<dbReference type="Proteomes" id="UP001605036">
    <property type="component" value="Unassembled WGS sequence"/>
</dbReference>
<gene>
    <name evidence="2" type="ORF">R1flu_020489</name>
</gene>
<name>A0ABD1ZNA1_9MARC</name>
<feature type="compositionally biased region" description="Basic and acidic residues" evidence="1">
    <location>
        <begin position="96"/>
        <end position="124"/>
    </location>
</feature>
<comment type="caution">
    <text evidence="2">The sequence shown here is derived from an EMBL/GenBank/DDBJ whole genome shotgun (WGS) entry which is preliminary data.</text>
</comment>
<keyword evidence="3" id="KW-1185">Reference proteome</keyword>
<feature type="region of interest" description="Disordered" evidence="1">
    <location>
        <begin position="95"/>
        <end position="126"/>
    </location>
</feature>
<reference evidence="2 3" key="1">
    <citation type="submission" date="2024-09" db="EMBL/GenBank/DDBJ databases">
        <title>Chromosome-scale assembly of Riccia fluitans.</title>
        <authorList>
            <person name="Paukszto L."/>
            <person name="Sawicki J."/>
            <person name="Karawczyk K."/>
            <person name="Piernik-Szablinska J."/>
            <person name="Szczecinska M."/>
            <person name="Mazdziarz M."/>
        </authorList>
    </citation>
    <scope>NUCLEOTIDE SEQUENCE [LARGE SCALE GENOMIC DNA]</scope>
    <source>
        <strain evidence="2">Rf_01</strain>
        <tissue evidence="2">Aerial parts of the thallus</tissue>
    </source>
</reference>
<dbReference type="FunFam" id="3.10.450.40:FF:000016">
    <property type="entry name" value="Predicted protein"/>
    <property type="match status" value="1"/>
</dbReference>
<sequence>MSSTEGKPAKALIVGDPVVPILDIPPDESLKAESIVDESVGEVKKEDVDVTKGNVAVETVTKEVTLKIEVKEETVTTLVTNTKDVIMENPPVDETALGKREREEENGVEAAKRSKTEENGKEETASVAPVKLGPKLFHSGIEMFTYFYDLLHGWVSNVDFNKYEHMVLTDLVTKGHRDAESKIGSGIKSFQSRFHSGWHSRCYFLVRTDGSSEDFSYRKCVDRLMPLPENLFTPSGDIIVDKIFSGDDGKWDKKGKGGDKGGKGSQGSGHKGRGGGGGGWKGGRGGGGRGNR</sequence>
<dbReference type="Pfam" id="PF11523">
    <property type="entry name" value="DUF3223"/>
    <property type="match status" value="1"/>
</dbReference>
<dbReference type="PANTHER" id="PTHR33415">
    <property type="entry name" value="PROTEIN EMBRYO DEFECTIVE 514"/>
    <property type="match status" value="1"/>
</dbReference>
<organism evidence="2 3">
    <name type="scientific">Riccia fluitans</name>
    <dbReference type="NCBI Taxonomy" id="41844"/>
    <lineage>
        <taxon>Eukaryota</taxon>
        <taxon>Viridiplantae</taxon>
        <taxon>Streptophyta</taxon>
        <taxon>Embryophyta</taxon>
        <taxon>Marchantiophyta</taxon>
        <taxon>Marchantiopsida</taxon>
        <taxon>Marchantiidae</taxon>
        <taxon>Marchantiales</taxon>
        <taxon>Ricciaceae</taxon>
        <taxon>Riccia</taxon>
    </lineage>
</organism>
<dbReference type="AlphaFoldDB" id="A0ABD1ZNA1"/>
<evidence type="ECO:0000313" key="3">
    <source>
        <dbReference type="Proteomes" id="UP001605036"/>
    </source>
</evidence>
<protein>
    <submittedName>
        <fullName evidence="2">Uncharacterized protein</fullName>
    </submittedName>
</protein>
<dbReference type="EMBL" id="JBHFFA010000001">
    <property type="protein sequence ID" value="KAL2652361.1"/>
    <property type="molecule type" value="Genomic_DNA"/>
</dbReference>
<dbReference type="Gene3D" id="3.10.450.40">
    <property type="match status" value="1"/>
</dbReference>
<dbReference type="PANTHER" id="PTHR33415:SF12">
    <property type="entry name" value="PROTEIN EMBRYO DEFECTIVE 514"/>
    <property type="match status" value="1"/>
</dbReference>
<dbReference type="InterPro" id="IPR044673">
    <property type="entry name" value="DCL-like"/>
</dbReference>
<evidence type="ECO:0000256" key="1">
    <source>
        <dbReference type="SAM" id="MobiDB-lite"/>
    </source>
</evidence>
<proteinExistence type="predicted"/>
<feature type="compositionally biased region" description="Gly residues" evidence="1">
    <location>
        <begin position="263"/>
        <end position="292"/>
    </location>
</feature>
<feature type="region of interest" description="Disordered" evidence="1">
    <location>
        <begin position="250"/>
        <end position="292"/>
    </location>
</feature>
<accession>A0ABD1ZNA1</accession>
<feature type="compositionally biased region" description="Basic and acidic residues" evidence="1">
    <location>
        <begin position="250"/>
        <end position="262"/>
    </location>
</feature>